<evidence type="ECO:0000256" key="1">
    <source>
        <dbReference type="SAM" id="SignalP"/>
    </source>
</evidence>
<dbReference type="OrthoDB" id="9808753at2"/>
<dbReference type="EMBL" id="PYGD01000014">
    <property type="protein sequence ID" value="PSK88895.1"/>
    <property type="molecule type" value="Genomic_DNA"/>
</dbReference>
<dbReference type="Proteomes" id="UP000240572">
    <property type="component" value="Unassembled WGS sequence"/>
</dbReference>
<feature type="chain" id="PRO_5015135950" description="DUF4468 domain-containing protein" evidence="1">
    <location>
        <begin position="19"/>
        <end position="232"/>
    </location>
</feature>
<dbReference type="RefSeq" id="WP_106525254.1">
    <property type="nucleotide sequence ID" value="NZ_PYGD01000014.1"/>
</dbReference>
<reference evidence="2 3" key="1">
    <citation type="submission" date="2018-03" db="EMBL/GenBank/DDBJ databases">
        <title>Genomic Encyclopedia of Type Strains, Phase III (KMG-III): the genomes of soil and plant-associated and newly described type strains.</title>
        <authorList>
            <person name="Whitman W."/>
        </authorList>
    </citation>
    <scope>NUCLEOTIDE SEQUENCE [LARGE SCALE GENOMIC DNA]</scope>
    <source>
        <strain evidence="2 3">CGMCC 1.12700</strain>
    </source>
</reference>
<dbReference type="AlphaFoldDB" id="A0A2P8CVA4"/>
<sequence length="232" mass="25186">MKKTLIAVLLLAANGAFAQNLWTGSSIPTTTNGKVGIGLGTTAPDASLSILRPYSFTPFEPVTPQPALKIQSSTSSQLAAPGNIFEIYRAYKGLGFPGTMINELTFAAENNGGILINTKLRIGPTQATGAFADYRLSVDGTLVAKRCVVQVDNWADFVFHDAYALPELEDVAQFVNEHKHLPGVPSEAELKEKGLEVVEMNRILMQKVEELTLYVIKQQKEIDALKVNTGKH</sequence>
<evidence type="ECO:0000313" key="3">
    <source>
        <dbReference type="Proteomes" id="UP000240572"/>
    </source>
</evidence>
<accession>A0A2P8CVA4</accession>
<evidence type="ECO:0000313" key="2">
    <source>
        <dbReference type="EMBL" id="PSK88895.1"/>
    </source>
</evidence>
<organism evidence="2 3">
    <name type="scientific">Taibaiella chishuiensis</name>
    <dbReference type="NCBI Taxonomy" id="1434707"/>
    <lineage>
        <taxon>Bacteria</taxon>
        <taxon>Pseudomonadati</taxon>
        <taxon>Bacteroidota</taxon>
        <taxon>Chitinophagia</taxon>
        <taxon>Chitinophagales</taxon>
        <taxon>Chitinophagaceae</taxon>
        <taxon>Taibaiella</taxon>
    </lineage>
</organism>
<evidence type="ECO:0008006" key="4">
    <source>
        <dbReference type="Google" id="ProtNLM"/>
    </source>
</evidence>
<name>A0A2P8CVA4_9BACT</name>
<protein>
    <recommendedName>
        <fullName evidence="4">DUF4468 domain-containing protein</fullName>
    </recommendedName>
</protein>
<keyword evidence="1" id="KW-0732">Signal</keyword>
<proteinExistence type="predicted"/>
<keyword evidence="3" id="KW-1185">Reference proteome</keyword>
<gene>
    <name evidence="2" type="ORF">B0I18_114107</name>
</gene>
<feature type="signal peptide" evidence="1">
    <location>
        <begin position="1"/>
        <end position="18"/>
    </location>
</feature>
<comment type="caution">
    <text evidence="2">The sequence shown here is derived from an EMBL/GenBank/DDBJ whole genome shotgun (WGS) entry which is preliminary data.</text>
</comment>